<keyword evidence="1" id="KW-0694">RNA-binding</keyword>
<dbReference type="InterPro" id="IPR032922">
    <property type="entry name" value="SON"/>
</dbReference>
<dbReference type="InterPro" id="IPR014720">
    <property type="entry name" value="dsRBD_dom"/>
</dbReference>
<feature type="region of interest" description="Disordered" evidence="2">
    <location>
        <begin position="145"/>
        <end position="467"/>
    </location>
</feature>
<dbReference type="PROSITE" id="PS50137">
    <property type="entry name" value="DS_RBD"/>
    <property type="match status" value="1"/>
</dbReference>
<gene>
    <name evidence="5" type="primary">Son_4</name>
    <name evidence="5" type="ORF">c0_g1_i1</name>
</gene>
<feature type="compositionally biased region" description="Acidic residues" evidence="2">
    <location>
        <begin position="72"/>
        <end position="92"/>
    </location>
</feature>
<dbReference type="PANTHER" id="PTHR46528">
    <property type="entry name" value="PROTEIN SON"/>
    <property type="match status" value="1"/>
</dbReference>
<feature type="compositionally biased region" description="Basic and acidic residues" evidence="2">
    <location>
        <begin position="424"/>
        <end position="448"/>
    </location>
</feature>
<evidence type="ECO:0000256" key="2">
    <source>
        <dbReference type="SAM" id="MobiDB-lite"/>
    </source>
</evidence>
<evidence type="ECO:0000313" key="5">
    <source>
        <dbReference type="EMBL" id="JAI47013.1"/>
    </source>
</evidence>
<organism evidence="5">
    <name type="scientific">Bactrocera latifrons</name>
    <name type="common">Malaysian fruit fly</name>
    <name type="synonym">Chaetodacus latifrons</name>
    <dbReference type="NCBI Taxonomy" id="174628"/>
    <lineage>
        <taxon>Eukaryota</taxon>
        <taxon>Metazoa</taxon>
        <taxon>Ecdysozoa</taxon>
        <taxon>Arthropoda</taxon>
        <taxon>Hexapoda</taxon>
        <taxon>Insecta</taxon>
        <taxon>Pterygota</taxon>
        <taxon>Neoptera</taxon>
        <taxon>Endopterygota</taxon>
        <taxon>Diptera</taxon>
        <taxon>Brachycera</taxon>
        <taxon>Muscomorpha</taxon>
        <taxon>Tephritoidea</taxon>
        <taxon>Tephritidae</taxon>
        <taxon>Bactrocera</taxon>
        <taxon>Bactrocera</taxon>
    </lineage>
</organism>
<dbReference type="EMBL" id="GDHF01005301">
    <property type="protein sequence ID" value="JAI47013.1"/>
    <property type="molecule type" value="Transcribed_RNA"/>
</dbReference>
<dbReference type="Gene3D" id="3.30.160.20">
    <property type="match status" value="1"/>
</dbReference>
<name>A0A0K8W740_BACLA</name>
<feature type="compositionally biased region" description="Low complexity" evidence="2">
    <location>
        <begin position="250"/>
        <end position="259"/>
    </location>
</feature>
<dbReference type="GO" id="GO:0051726">
    <property type="term" value="P:regulation of cell cycle"/>
    <property type="evidence" value="ECO:0007669"/>
    <property type="project" value="InterPro"/>
</dbReference>
<feature type="domain" description="G-patch" evidence="4">
    <location>
        <begin position="862"/>
        <end position="908"/>
    </location>
</feature>
<feature type="region of interest" description="Disordered" evidence="2">
    <location>
        <begin position="530"/>
        <end position="550"/>
    </location>
</feature>
<dbReference type="GO" id="GO:0003723">
    <property type="term" value="F:RNA binding"/>
    <property type="evidence" value="ECO:0007669"/>
    <property type="project" value="UniProtKB-UniRule"/>
</dbReference>
<dbReference type="PROSITE" id="PS50174">
    <property type="entry name" value="G_PATCH"/>
    <property type="match status" value="1"/>
</dbReference>
<feature type="compositionally biased region" description="Basic residues" evidence="2">
    <location>
        <begin position="150"/>
        <end position="168"/>
    </location>
</feature>
<feature type="compositionally biased region" description="Basic and acidic residues" evidence="2">
    <location>
        <begin position="289"/>
        <end position="331"/>
    </location>
</feature>
<feature type="compositionally biased region" description="Basic and acidic residues" evidence="2">
    <location>
        <begin position="356"/>
        <end position="374"/>
    </location>
</feature>
<feature type="domain" description="DRBM" evidence="3">
    <location>
        <begin position="937"/>
        <end position="1007"/>
    </location>
</feature>
<reference evidence="5" key="1">
    <citation type="submission" date="2015-06" db="EMBL/GenBank/DDBJ databases">
        <authorList>
            <person name="Hoefler B.C."/>
            <person name="Straight P.D."/>
        </authorList>
    </citation>
    <scope>NUCLEOTIDE SEQUENCE</scope>
</reference>
<proteinExistence type="predicted"/>
<protein>
    <submittedName>
        <fullName evidence="5">Protein SON</fullName>
    </submittedName>
</protein>
<dbReference type="PANTHER" id="PTHR46528:SF1">
    <property type="entry name" value="PROTEIN SON"/>
    <property type="match status" value="1"/>
</dbReference>
<dbReference type="GO" id="GO:0048024">
    <property type="term" value="P:regulation of mRNA splicing, via spliceosome"/>
    <property type="evidence" value="ECO:0007669"/>
    <property type="project" value="TreeGrafter"/>
</dbReference>
<dbReference type="Pfam" id="PF01585">
    <property type="entry name" value="G-patch"/>
    <property type="match status" value="1"/>
</dbReference>
<accession>A0A0K8W740</accession>
<feature type="compositionally biased region" description="Basic and acidic residues" evidence="2">
    <location>
        <begin position="50"/>
        <end position="71"/>
    </location>
</feature>
<evidence type="ECO:0000259" key="4">
    <source>
        <dbReference type="PROSITE" id="PS50174"/>
    </source>
</evidence>
<feature type="compositionally biased region" description="Basic residues" evidence="2">
    <location>
        <begin position="449"/>
        <end position="462"/>
    </location>
</feature>
<feature type="region of interest" description="Disordered" evidence="2">
    <location>
        <begin position="50"/>
        <end position="123"/>
    </location>
</feature>
<dbReference type="CDD" id="cd19870">
    <property type="entry name" value="DSRM_SON-like"/>
    <property type="match status" value="1"/>
</dbReference>
<dbReference type="InterPro" id="IPR000467">
    <property type="entry name" value="G_patch_dom"/>
</dbReference>
<evidence type="ECO:0000259" key="3">
    <source>
        <dbReference type="PROSITE" id="PS50137"/>
    </source>
</evidence>
<feature type="compositionally biased region" description="Basic residues" evidence="2">
    <location>
        <begin position="196"/>
        <end position="210"/>
    </location>
</feature>
<feature type="compositionally biased region" description="Basic and acidic residues" evidence="2">
    <location>
        <begin position="211"/>
        <end position="249"/>
    </location>
</feature>
<dbReference type="SMART" id="SM00358">
    <property type="entry name" value="DSRM"/>
    <property type="match status" value="1"/>
</dbReference>
<dbReference type="SMART" id="SM00443">
    <property type="entry name" value="G_patch"/>
    <property type="match status" value="1"/>
</dbReference>
<feature type="compositionally biased region" description="Basic and acidic residues" evidence="2">
    <location>
        <begin position="387"/>
        <end position="407"/>
    </location>
</feature>
<sequence>MSEEQNVPDKPIDIPLTVPQIKVKQEKFDPEVEAKINAISIANVIIKREFEKENNSLKSNNEEDKFSKTDADENEDGDESGDDGDSSVDDSDSGNNNIINRHDANGKETSVDEDKKSITPVKSSNEILAELFQVFNAAPPEELLDDKSLLKKSHKHKKHKKEKKKKIKREKDVLTGKGSCSDSAESNLPDHDKEKKYKHKHKKKKKQKHKDSKDEARDKINDKGKKDKEKSKERQKSKEKFIDAAKDISKPSSPKNSKPNPKHVHQQDSRLYKRQSDTLGIGATNAKKVRTENDPSHSRDKGEEIEKYRERDRNKDTSRVQMLEKDREKNKIKDRKHNSFYNGFAEYESNSKTVYIKKEPNESTIKQDTHDGHISEISLSDEEEDYLKDRHVSDDPKNRRFGHDYSNERSSNNFYAGIKRSRSRDRDRNRNRDRERERDRNYRGDGRSHSKRRSRSRGRSRSRSRDLGIDKKRLLEIARKNAISMFKRGNLPGCDSMSQEVKDKVLLKMRYGGKTVQDLTDFCKKISNGENLSDLSSDEDSDVDKSGNTKAFHHPFQLKEREPIVMHIRNATTLPLRPTSNDAVKAITMQFPVSSGQQHRMTEAWVPVVQKDNIPPLPNLPAVTQSTTIFKTGVVKNVFEKAVPEEQQEPAFKSVQQPFVNSNEESNCVVPNTVDKSATPTTIPNIPTKIQIPTQAPLVKPIADAPIGVKPFYSVPPPAVTAVLSAPITICPPIQPTALPPASLPPPPIQQKFVPDVPVPSSSDMPVGTAKVFPELSGPQLDVSSIISKRLQAMRRLQENPMDPEAIKMMYNSQKDMSSWASSKHLPGQFSTGANILSMRELNSGPQAWARRDQLITSRPVSGGMGMQLLQKMGWKPGEGLGRDKSGSLQPLLLDVKLDKHGLVARDDNNGYKQKPCKKQRAQNNIQQPQQELLEKHPVCLLNELTSKRKWTPPLYTLVNEAGPSHSRMFLFSVSINGHTYTPTQGSNTKKEAKLISARHCLQQMGILPM</sequence>
<evidence type="ECO:0000256" key="1">
    <source>
        <dbReference type="PROSITE-ProRule" id="PRU00266"/>
    </source>
</evidence>
<dbReference type="SUPFAM" id="SSF54768">
    <property type="entry name" value="dsRNA-binding domain-like"/>
    <property type="match status" value="1"/>
</dbReference>
<dbReference type="AlphaFoldDB" id="A0A0K8W740"/>
<dbReference type="Pfam" id="PF00035">
    <property type="entry name" value="dsrm"/>
    <property type="match status" value="1"/>
</dbReference>
<feature type="compositionally biased region" description="Basic and acidic residues" evidence="2">
    <location>
        <begin position="100"/>
        <end position="117"/>
    </location>
</feature>
<feature type="compositionally biased region" description="Basic and acidic residues" evidence="2">
    <location>
        <begin position="265"/>
        <end position="276"/>
    </location>
</feature>
<dbReference type="OrthoDB" id="786951at2759"/>